<dbReference type="Gene3D" id="2.115.10.20">
    <property type="entry name" value="Glycosyl hydrolase domain, family 43"/>
    <property type="match status" value="1"/>
</dbReference>
<dbReference type="RefSeq" id="WP_008588185.1">
    <property type="nucleotide sequence ID" value="NZ_CP007035.1"/>
</dbReference>
<dbReference type="AlphaFoldDB" id="W0F4H1"/>
<protein>
    <recommendedName>
        <fullName evidence="4">Sucrase</fullName>
    </recommendedName>
</protein>
<dbReference type="KEGG" id="nso:NIASO_18975"/>
<dbReference type="InterPro" id="IPR023296">
    <property type="entry name" value="Glyco_hydro_beta-prop_sf"/>
</dbReference>
<gene>
    <name evidence="2" type="ORF">NIASO_18975</name>
</gene>
<keyword evidence="3" id="KW-1185">Reference proteome</keyword>
<name>W0F4H1_9BACT</name>
<keyword evidence="1" id="KW-0732">Signal</keyword>
<organism evidence="2 3">
    <name type="scientific">Niabella soli DSM 19437</name>
    <dbReference type="NCBI Taxonomy" id="929713"/>
    <lineage>
        <taxon>Bacteria</taxon>
        <taxon>Pseudomonadati</taxon>
        <taxon>Bacteroidota</taxon>
        <taxon>Chitinophagia</taxon>
        <taxon>Chitinophagales</taxon>
        <taxon>Chitinophagaceae</taxon>
        <taxon>Niabella</taxon>
    </lineage>
</organism>
<dbReference type="OrthoDB" id="9794572at2"/>
<feature type="chain" id="PRO_5004788001" description="Sucrase" evidence="1">
    <location>
        <begin position="23"/>
        <end position="389"/>
    </location>
</feature>
<reference evidence="2 3" key="1">
    <citation type="submission" date="2013-12" db="EMBL/GenBank/DDBJ databases">
        <authorList>
            <consortium name="DOE Joint Genome Institute"/>
            <person name="Eisen J."/>
            <person name="Huntemann M."/>
            <person name="Han J."/>
            <person name="Chen A."/>
            <person name="Kyrpides N."/>
            <person name="Mavromatis K."/>
            <person name="Markowitz V."/>
            <person name="Palaniappan K."/>
            <person name="Ivanova N."/>
            <person name="Schaumberg A."/>
            <person name="Pati A."/>
            <person name="Liolios K."/>
            <person name="Nordberg H.P."/>
            <person name="Cantor M.N."/>
            <person name="Hua S.X."/>
            <person name="Woyke T."/>
        </authorList>
    </citation>
    <scope>NUCLEOTIDE SEQUENCE [LARGE SCALE GENOMIC DNA]</scope>
    <source>
        <strain evidence="3">DSM 19437</strain>
    </source>
</reference>
<evidence type="ECO:0000256" key="1">
    <source>
        <dbReference type="SAM" id="SignalP"/>
    </source>
</evidence>
<dbReference type="eggNOG" id="COG1621">
    <property type="taxonomic scope" value="Bacteria"/>
</dbReference>
<proteinExistence type="predicted"/>
<evidence type="ECO:0000313" key="2">
    <source>
        <dbReference type="EMBL" id="AHF16693.1"/>
    </source>
</evidence>
<dbReference type="SUPFAM" id="SSF75005">
    <property type="entry name" value="Arabinanase/levansucrase/invertase"/>
    <property type="match status" value="2"/>
</dbReference>
<evidence type="ECO:0008006" key="4">
    <source>
        <dbReference type="Google" id="ProtNLM"/>
    </source>
</evidence>
<sequence>MRKIAYVFALLFLNALTAAVKAQDDLDLQSMLQKEINPSQLFLSDSFYTWCSSVVKGEDGRYHMFYSRWPHGSRTLDDDSLNYIFNGFSGWLKYSEIAYAVADRVDGPYHYVKTILKGSGAPGAWNRYTMHNPQIRKFGNYYYLYYISNAFDSSFHFTDNRKVSGDWLHWLKYNCTQKIGALKAASINDLVKGNYTMIPEPLMQPDNVHTFEVATNPSVTQGPDGKYYMIFKSRKPNVGNMTMWMAVSDAPDRPFKLLGQVFTDASLACEDPYLWYDKKRKRFYAVVKYFSNNKVLAPQFGALALVTSADGLHWQAARHPVVSLRNLKIKGKPATALAHLERPFVLQDKNGKLQALFAAASVKEPSKESTPIVDFEYNSFNVCFKLSGQ</sequence>
<dbReference type="Proteomes" id="UP000003586">
    <property type="component" value="Chromosome"/>
</dbReference>
<accession>W0F4H1</accession>
<feature type="signal peptide" evidence="1">
    <location>
        <begin position="1"/>
        <end position="22"/>
    </location>
</feature>
<dbReference type="HOGENOM" id="CLU_055584_0_0_10"/>
<dbReference type="EMBL" id="CP007035">
    <property type="protein sequence ID" value="AHF16693.1"/>
    <property type="molecule type" value="Genomic_DNA"/>
</dbReference>
<dbReference type="CDD" id="cd08994">
    <property type="entry name" value="GH43_62_32_68_117_130-like"/>
    <property type="match status" value="1"/>
</dbReference>
<dbReference type="STRING" id="929713.NIASO_18975"/>
<evidence type="ECO:0000313" key="3">
    <source>
        <dbReference type="Proteomes" id="UP000003586"/>
    </source>
</evidence>